<dbReference type="EMBL" id="KQ474073">
    <property type="protein sequence ID" value="KPV78573.1"/>
    <property type="molecule type" value="Genomic_DNA"/>
</dbReference>
<feature type="region of interest" description="Disordered" evidence="1">
    <location>
        <begin position="1"/>
        <end position="22"/>
    </location>
</feature>
<dbReference type="RefSeq" id="XP_018274622.1">
    <property type="nucleotide sequence ID" value="XM_018418826.1"/>
</dbReference>
<organism evidence="2 3">
    <name type="scientific">Rhodotorula graminis (strain WP1)</name>
    <dbReference type="NCBI Taxonomy" id="578459"/>
    <lineage>
        <taxon>Eukaryota</taxon>
        <taxon>Fungi</taxon>
        <taxon>Dikarya</taxon>
        <taxon>Basidiomycota</taxon>
        <taxon>Pucciniomycotina</taxon>
        <taxon>Microbotryomycetes</taxon>
        <taxon>Sporidiobolales</taxon>
        <taxon>Sporidiobolaceae</taxon>
        <taxon>Rhodotorula</taxon>
    </lineage>
</organism>
<dbReference type="AlphaFoldDB" id="A0A194SCW1"/>
<feature type="region of interest" description="Disordered" evidence="1">
    <location>
        <begin position="85"/>
        <end position="122"/>
    </location>
</feature>
<proteinExistence type="predicted"/>
<keyword evidence="3" id="KW-1185">Reference proteome</keyword>
<dbReference type="Proteomes" id="UP000053890">
    <property type="component" value="Unassembled WGS sequence"/>
</dbReference>
<sequence>MASTERSTRTAPPAAGAGFPPFVCADTGRLRIPTTLPPDPQFRPVRLDDLELDDELKQAGASAEAVLASLQRSAHQLLEAENATTELDLAPPSSSAPSPPFVRCRPPRLAPSPSSSSSHAPLLPTHMLELRFSDTGERYRTPVHGCVWALQCPPLHGLARSGAPLADADTLLLPLSAVDVPHRAAWPILHRYLYDGSVAQLLSGLLGEPQHGGGGGARGRLVEEGESVGGEGLAVGRRTAGGDEEQEALDSLLVRLMRVREVWLDAAALEMADRKLWATLRRAWTVLVSDLGEVAAHIPGSMVPPHLDRSGG</sequence>
<dbReference type="OrthoDB" id="2523383at2759"/>
<reference evidence="2 3" key="1">
    <citation type="journal article" date="2015" name="Front. Microbiol.">
        <title>Genome sequence of the plant growth promoting endophytic yeast Rhodotorula graminis WP1.</title>
        <authorList>
            <person name="Firrincieli A."/>
            <person name="Otillar R."/>
            <person name="Salamov A."/>
            <person name="Schmutz J."/>
            <person name="Khan Z."/>
            <person name="Redman R.S."/>
            <person name="Fleck N.D."/>
            <person name="Lindquist E."/>
            <person name="Grigoriev I.V."/>
            <person name="Doty S.L."/>
        </authorList>
    </citation>
    <scope>NUCLEOTIDE SEQUENCE [LARGE SCALE GENOMIC DNA]</scope>
    <source>
        <strain evidence="2 3">WP1</strain>
    </source>
</reference>
<protein>
    <submittedName>
        <fullName evidence="2">Uncharacterized protein</fullName>
    </submittedName>
</protein>
<gene>
    <name evidence="2" type="ORF">RHOBADRAFT_65943</name>
</gene>
<feature type="compositionally biased region" description="Low complexity" evidence="1">
    <location>
        <begin position="11"/>
        <end position="22"/>
    </location>
</feature>
<dbReference type="GeneID" id="28979273"/>
<evidence type="ECO:0000313" key="3">
    <source>
        <dbReference type="Proteomes" id="UP000053890"/>
    </source>
</evidence>
<evidence type="ECO:0000313" key="2">
    <source>
        <dbReference type="EMBL" id="KPV78573.1"/>
    </source>
</evidence>
<name>A0A194SCW1_RHOGW</name>
<feature type="compositionally biased region" description="Low complexity" evidence="1">
    <location>
        <begin position="111"/>
        <end position="122"/>
    </location>
</feature>
<accession>A0A194SCW1</accession>
<evidence type="ECO:0000256" key="1">
    <source>
        <dbReference type="SAM" id="MobiDB-lite"/>
    </source>
</evidence>